<sequence length="137" mass="15592">MNTQDQNQFEKANGPNYIDGFVLPIAREHLIDYKTVAEKVADIWKEHGAIAYFEYVGDDLELEGTRSFAELVDVEDDEVIIFGWVVFASREARNLANQKVAADPRMNDLIAPLCDPSRMIFDASRMLYGGFQPLIFK</sequence>
<organism evidence="1 2">
    <name type="scientific">Marinifilum caeruleilacunae</name>
    <dbReference type="NCBI Taxonomy" id="2499076"/>
    <lineage>
        <taxon>Bacteria</taxon>
        <taxon>Pseudomonadati</taxon>
        <taxon>Bacteroidota</taxon>
        <taxon>Bacteroidia</taxon>
        <taxon>Marinilabiliales</taxon>
        <taxon>Marinifilaceae</taxon>
    </lineage>
</organism>
<keyword evidence="2" id="KW-1185">Reference proteome</keyword>
<evidence type="ECO:0000313" key="2">
    <source>
        <dbReference type="Proteomes" id="UP000732105"/>
    </source>
</evidence>
<gene>
    <name evidence="1" type="ORF">ELS83_04890</name>
</gene>
<dbReference type="Pfam" id="PF07237">
    <property type="entry name" value="DUF1428"/>
    <property type="match status" value="1"/>
</dbReference>
<dbReference type="Proteomes" id="UP000732105">
    <property type="component" value="Unassembled WGS sequence"/>
</dbReference>
<accession>A0ABX1WSV8</accession>
<dbReference type="InterPro" id="IPR011008">
    <property type="entry name" value="Dimeric_a/b-barrel"/>
</dbReference>
<protein>
    <submittedName>
        <fullName evidence="1">DUF1428 domain-containing protein</fullName>
    </submittedName>
</protein>
<reference evidence="1 2" key="1">
    <citation type="submission" date="2018-12" db="EMBL/GenBank/DDBJ databases">
        <title>Marinifilum JC070 sp. nov., a marine bacterium isolated from Yongle Blue Hole in the South China Sea.</title>
        <authorList>
            <person name="Fu T."/>
        </authorList>
    </citation>
    <scope>NUCLEOTIDE SEQUENCE [LARGE SCALE GENOMIC DNA]</scope>
    <source>
        <strain evidence="1 2">JC070</strain>
    </source>
</reference>
<evidence type="ECO:0000313" key="1">
    <source>
        <dbReference type="EMBL" id="NOU59147.1"/>
    </source>
</evidence>
<name>A0ABX1WSV8_9BACT</name>
<dbReference type="InterPro" id="IPR009874">
    <property type="entry name" value="DUF1428"/>
</dbReference>
<proteinExistence type="predicted"/>
<dbReference type="Gene3D" id="3.30.70.100">
    <property type="match status" value="1"/>
</dbReference>
<comment type="caution">
    <text evidence="1">The sequence shown here is derived from an EMBL/GenBank/DDBJ whole genome shotgun (WGS) entry which is preliminary data.</text>
</comment>
<dbReference type="RefSeq" id="WP_171594421.1">
    <property type="nucleotide sequence ID" value="NZ_RZNH01000005.1"/>
</dbReference>
<dbReference type="EMBL" id="RZNH01000005">
    <property type="protein sequence ID" value="NOU59147.1"/>
    <property type="molecule type" value="Genomic_DNA"/>
</dbReference>
<dbReference type="PIRSF" id="PIRSF007028">
    <property type="entry name" value="UCP007028"/>
    <property type="match status" value="1"/>
</dbReference>
<dbReference type="SUPFAM" id="SSF54909">
    <property type="entry name" value="Dimeric alpha+beta barrel"/>
    <property type="match status" value="1"/>
</dbReference>